<gene>
    <name evidence="2" type="ORF">ENL96_01985</name>
</gene>
<dbReference type="Gene3D" id="3.40.50.720">
    <property type="entry name" value="NAD(P)-binding Rossmann-like Domain"/>
    <property type="match status" value="1"/>
</dbReference>
<dbReference type="EMBL" id="DRVY01000057">
    <property type="protein sequence ID" value="HHR92261.1"/>
    <property type="molecule type" value="Genomic_DNA"/>
</dbReference>
<protein>
    <submittedName>
        <fullName evidence="2">NAD-dependent epimerase/dehydratase family protein</fullName>
    </submittedName>
</protein>
<comment type="caution">
    <text evidence="2">The sequence shown here is derived from an EMBL/GenBank/DDBJ whole genome shotgun (WGS) entry which is preliminary data.</text>
</comment>
<dbReference type="Pfam" id="PF16363">
    <property type="entry name" value="GDP_Man_Dehyd"/>
    <property type="match status" value="1"/>
</dbReference>
<reference evidence="2" key="1">
    <citation type="journal article" date="2020" name="mSystems">
        <title>Genome- and Community-Level Interaction Insights into Carbon Utilization and Element Cycling Functions of Hydrothermarchaeota in Hydrothermal Sediment.</title>
        <authorList>
            <person name="Zhou Z."/>
            <person name="Liu Y."/>
            <person name="Xu W."/>
            <person name="Pan J."/>
            <person name="Luo Z.H."/>
            <person name="Li M."/>
        </authorList>
    </citation>
    <scope>NUCLEOTIDE SEQUENCE [LARGE SCALE GENOMIC DNA]</scope>
    <source>
        <strain evidence="2">SpSt-1042</strain>
    </source>
</reference>
<dbReference type="SUPFAM" id="SSF51735">
    <property type="entry name" value="NAD(P)-binding Rossmann-fold domains"/>
    <property type="match status" value="1"/>
</dbReference>
<dbReference type="Gene3D" id="3.90.25.10">
    <property type="entry name" value="UDP-galactose 4-epimerase, domain 1"/>
    <property type="match status" value="1"/>
</dbReference>
<evidence type="ECO:0000313" key="2">
    <source>
        <dbReference type="EMBL" id="HHR92261.1"/>
    </source>
</evidence>
<sequence length="327" mass="36888">MNEKFWKEKNVLVTGATGFVGSHIIKKLVSYGTDVIALVRSQDPRSYFYSEGLDKKVINAYGDLKDHDRICDIITRYEVETILHLGAQPIVGTAFVSPVETFRTNIEGTINILEGARKSPLVKQIVVASSDKAYGKSEKLPYTEDMPLMGSAPYEVSKSCADLISLSYAETYGMPITVTRFGNIYGPGDLNFSRIVPGAIKAALTNSVLNIRSDGKMIREYLYVEDVVNGYLMLAENIEKTKGEAFNFSSGERLKVMEVVEKIAKVMGKKIETKILNTAKNEIPEQYLSSEKVRKLLGWKAEYTFERGIEKTIPWYEKNIRSYKRRR</sequence>
<dbReference type="InterPro" id="IPR036291">
    <property type="entry name" value="NAD(P)-bd_dom_sf"/>
</dbReference>
<dbReference type="AlphaFoldDB" id="A0A7C5YXP1"/>
<feature type="domain" description="NAD(P)-binding" evidence="1">
    <location>
        <begin position="12"/>
        <end position="312"/>
    </location>
</feature>
<proteinExistence type="predicted"/>
<organism evidence="2">
    <name type="scientific">candidate division CPR3 bacterium</name>
    <dbReference type="NCBI Taxonomy" id="2268181"/>
    <lineage>
        <taxon>Bacteria</taxon>
        <taxon>Bacteria division CPR3</taxon>
    </lineage>
</organism>
<accession>A0A7C5YXP1</accession>
<name>A0A7C5YXP1_UNCC3</name>
<dbReference type="PANTHER" id="PTHR43000">
    <property type="entry name" value="DTDP-D-GLUCOSE 4,6-DEHYDRATASE-RELATED"/>
    <property type="match status" value="1"/>
</dbReference>
<dbReference type="InterPro" id="IPR016040">
    <property type="entry name" value="NAD(P)-bd_dom"/>
</dbReference>
<evidence type="ECO:0000259" key="1">
    <source>
        <dbReference type="Pfam" id="PF16363"/>
    </source>
</evidence>